<sequence length="175" mass="18280">MRKWLIPMAACLFGLASPASAALTQLTISGTVMGSQGTIMCGPGSPVTCLTNYPTGVRTESYATSFMQTLLPIDLQQGDNAFSYGALRSGGLFTGIINNNNGVLTGRDLYYSFESNGVRFGTVGSNFITASATSFSVAAVSPVPEPATWALMLVGFLAVGSALRQAPRRRALLPA</sequence>
<feature type="signal peptide" evidence="1">
    <location>
        <begin position="1"/>
        <end position="21"/>
    </location>
</feature>
<comment type="caution">
    <text evidence="3">The sequence shown here is derived from an EMBL/GenBank/DDBJ whole genome shotgun (WGS) entry which is preliminary data.</text>
</comment>
<dbReference type="RefSeq" id="WP_245197899.1">
    <property type="nucleotide sequence ID" value="NZ_JAATJC010000001.1"/>
</dbReference>
<dbReference type="NCBIfam" id="TIGR02595">
    <property type="entry name" value="PEP_CTERM"/>
    <property type="match status" value="1"/>
</dbReference>
<dbReference type="Proteomes" id="UP000558192">
    <property type="component" value="Unassembled WGS sequence"/>
</dbReference>
<dbReference type="AlphaFoldDB" id="A0A7X6BFH0"/>
<feature type="chain" id="PRO_5030988581" description="Ice-binding protein C-terminal domain-containing protein" evidence="1">
    <location>
        <begin position="22"/>
        <end position="175"/>
    </location>
</feature>
<keyword evidence="1" id="KW-0732">Signal</keyword>
<name>A0A7X6BFH0_9SPHN</name>
<dbReference type="EMBL" id="JAATJC010000001">
    <property type="protein sequence ID" value="NJC05394.1"/>
    <property type="molecule type" value="Genomic_DNA"/>
</dbReference>
<dbReference type="InterPro" id="IPR013424">
    <property type="entry name" value="Ice-binding_C"/>
</dbReference>
<evidence type="ECO:0000313" key="3">
    <source>
        <dbReference type="EMBL" id="NJC05394.1"/>
    </source>
</evidence>
<dbReference type="Pfam" id="PF07589">
    <property type="entry name" value="PEP-CTERM"/>
    <property type="match status" value="1"/>
</dbReference>
<evidence type="ECO:0000313" key="4">
    <source>
        <dbReference type="Proteomes" id="UP000558192"/>
    </source>
</evidence>
<dbReference type="NCBIfam" id="NF035944">
    <property type="entry name" value="PEPxxWA-CTERM"/>
    <property type="match status" value="1"/>
</dbReference>
<feature type="domain" description="Ice-binding protein C-terminal" evidence="2">
    <location>
        <begin position="142"/>
        <end position="164"/>
    </location>
</feature>
<reference evidence="3 4" key="1">
    <citation type="submission" date="2020-03" db="EMBL/GenBank/DDBJ databases">
        <title>Genomic Encyclopedia of Type Strains, Phase IV (KMG-IV): sequencing the most valuable type-strain genomes for metagenomic binning, comparative biology and taxonomic classification.</title>
        <authorList>
            <person name="Goeker M."/>
        </authorList>
    </citation>
    <scope>NUCLEOTIDE SEQUENCE [LARGE SCALE GENOMIC DNA]</scope>
    <source>
        <strain evidence="3 4">DSM 16846</strain>
    </source>
</reference>
<gene>
    <name evidence="3" type="ORF">GGQ97_001187</name>
</gene>
<accession>A0A7X6BFH0</accession>
<protein>
    <recommendedName>
        <fullName evidence="2">Ice-binding protein C-terminal domain-containing protein</fullName>
    </recommendedName>
</protein>
<keyword evidence="4" id="KW-1185">Reference proteome</keyword>
<evidence type="ECO:0000259" key="2">
    <source>
        <dbReference type="Pfam" id="PF07589"/>
    </source>
</evidence>
<proteinExistence type="predicted"/>
<organism evidence="3 4">
    <name type="scientific">Sphingomonas kaistensis</name>
    <dbReference type="NCBI Taxonomy" id="298708"/>
    <lineage>
        <taxon>Bacteria</taxon>
        <taxon>Pseudomonadati</taxon>
        <taxon>Pseudomonadota</taxon>
        <taxon>Alphaproteobacteria</taxon>
        <taxon>Sphingomonadales</taxon>
        <taxon>Sphingomonadaceae</taxon>
        <taxon>Sphingomonas</taxon>
    </lineage>
</organism>
<evidence type="ECO:0000256" key="1">
    <source>
        <dbReference type="SAM" id="SignalP"/>
    </source>
</evidence>